<feature type="transmembrane region" description="Helical" evidence="8">
    <location>
        <begin position="97"/>
        <end position="120"/>
    </location>
</feature>
<reference evidence="9 10" key="1">
    <citation type="journal article" date="2015" name="Genome Announc.">
        <title>Expanding the biotechnology potential of lactobacilli through comparative genomics of 213 strains and associated genera.</title>
        <authorList>
            <person name="Sun Z."/>
            <person name="Harris H.M."/>
            <person name="McCann A."/>
            <person name="Guo C."/>
            <person name="Argimon S."/>
            <person name="Zhang W."/>
            <person name="Yang X."/>
            <person name="Jeffery I.B."/>
            <person name="Cooney J.C."/>
            <person name="Kagawa T.F."/>
            <person name="Liu W."/>
            <person name="Song Y."/>
            <person name="Salvetti E."/>
            <person name="Wrobel A."/>
            <person name="Rasinkangas P."/>
            <person name="Parkhill J."/>
            <person name="Rea M.C."/>
            <person name="O'Sullivan O."/>
            <person name="Ritari J."/>
            <person name="Douillard F.P."/>
            <person name="Paul Ross R."/>
            <person name="Yang R."/>
            <person name="Briner A.E."/>
            <person name="Felis G.E."/>
            <person name="de Vos W.M."/>
            <person name="Barrangou R."/>
            <person name="Klaenhammer T.R."/>
            <person name="Caufield P.W."/>
            <person name="Cui Y."/>
            <person name="Zhang H."/>
            <person name="O'Toole P.W."/>
        </authorList>
    </citation>
    <scope>NUCLEOTIDE SEQUENCE [LARGE SCALE GENOMIC DNA]</scope>
    <source>
        <strain evidence="9 10">DSM 13145</strain>
    </source>
</reference>
<dbReference type="AlphaFoldDB" id="A0A0R1P106"/>
<dbReference type="PANTHER" id="PTHR36838:SF1">
    <property type="entry name" value="SLR1864 PROTEIN"/>
    <property type="match status" value="1"/>
</dbReference>
<comment type="similarity">
    <text evidence="2">Belongs to the auxin efflux carrier (TC 2.A.69) family.</text>
</comment>
<evidence type="ECO:0000256" key="3">
    <source>
        <dbReference type="ARBA" id="ARBA00022448"/>
    </source>
</evidence>
<feature type="transmembrane region" description="Helical" evidence="8">
    <location>
        <begin position="253"/>
        <end position="274"/>
    </location>
</feature>
<dbReference type="Pfam" id="PF03547">
    <property type="entry name" value="Mem_trans"/>
    <property type="match status" value="1"/>
</dbReference>
<dbReference type="RefSeq" id="WP_057752502.1">
    <property type="nucleotide sequence ID" value="NZ_AZER01000025.1"/>
</dbReference>
<feature type="transmembrane region" description="Helical" evidence="8">
    <location>
        <begin position="6"/>
        <end position="24"/>
    </location>
</feature>
<evidence type="ECO:0000256" key="1">
    <source>
        <dbReference type="ARBA" id="ARBA00004651"/>
    </source>
</evidence>
<dbReference type="EMBL" id="AZER01000025">
    <property type="protein sequence ID" value="KRL26006.1"/>
    <property type="molecule type" value="Genomic_DNA"/>
</dbReference>
<gene>
    <name evidence="9" type="ORF">FD27_GL001393</name>
</gene>
<keyword evidence="3" id="KW-0813">Transport</keyword>
<evidence type="ECO:0000313" key="9">
    <source>
        <dbReference type="EMBL" id="KRL26006.1"/>
    </source>
</evidence>
<dbReference type="OrthoDB" id="109606at2"/>
<dbReference type="GO" id="GO:0005886">
    <property type="term" value="C:plasma membrane"/>
    <property type="evidence" value="ECO:0007669"/>
    <property type="project" value="UniProtKB-SubCell"/>
</dbReference>
<evidence type="ECO:0000256" key="8">
    <source>
        <dbReference type="SAM" id="Phobius"/>
    </source>
</evidence>
<feature type="transmembrane region" description="Helical" evidence="8">
    <location>
        <begin position="170"/>
        <end position="192"/>
    </location>
</feature>
<evidence type="ECO:0000256" key="6">
    <source>
        <dbReference type="ARBA" id="ARBA00022989"/>
    </source>
</evidence>
<keyword evidence="6 8" id="KW-1133">Transmembrane helix</keyword>
<dbReference type="PATRIC" id="fig|1423746.3.peg.1423"/>
<evidence type="ECO:0000256" key="5">
    <source>
        <dbReference type="ARBA" id="ARBA00022692"/>
    </source>
</evidence>
<dbReference type="PANTHER" id="PTHR36838">
    <property type="entry name" value="AUXIN EFFLUX CARRIER FAMILY PROTEIN"/>
    <property type="match status" value="1"/>
</dbReference>
<feature type="transmembrane region" description="Helical" evidence="8">
    <location>
        <begin position="36"/>
        <end position="54"/>
    </location>
</feature>
<evidence type="ECO:0000313" key="10">
    <source>
        <dbReference type="Proteomes" id="UP000051445"/>
    </source>
</evidence>
<dbReference type="Gene3D" id="1.20.1530.20">
    <property type="match status" value="1"/>
</dbReference>
<feature type="transmembrane region" description="Helical" evidence="8">
    <location>
        <begin position="126"/>
        <end position="149"/>
    </location>
</feature>
<dbReference type="InterPro" id="IPR004776">
    <property type="entry name" value="Mem_transp_PIN-like"/>
</dbReference>
<evidence type="ECO:0000256" key="2">
    <source>
        <dbReference type="ARBA" id="ARBA00010145"/>
    </source>
</evidence>
<proteinExistence type="inferred from homology"/>
<feature type="transmembrane region" description="Helical" evidence="8">
    <location>
        <begin position="229"/>
        <end position="247"/>
    </location>
</feature>
<dbReference type="Proteomes" id="UP000051445">
    <property type="component" value="Unassembled WGS sequence"/>
</dbReference>
<evidence type="ECO:0000256" key="4">
    <source>
        <dbReference type="ARBA" id="ARBA00022475"/>
    </source>
</evidence>
<dbReference type="InterPro" id="IPR038770">
    <property type="entry name" value="Na+/solute_symporter_sf"/>
</dbReference>
<organism evidence="9 10">
    <name type="scientific">Limosilactobacillus frumenti DSM 13145</name>
    <dbReference type="NCBI Taxonomy" id="1423746"/>
    <lineage>
        <taxon>Bacteria</taxon>
        <taxon>Bacillati</taxon>
        <taxon>Bacillota</taxon>
        <taxon>Bacilli</taxon>
        <taxon>Lactobacillales</taxon>
        <taxon>Lactobacillaceae</taxon>
        <taxon>Limosilactobacillus</taxon>
    </lineage>
</organism>
<name>A0A0R1P106_9LACO</name>
<feature type="transmembrane region" description="Helical" evidence="8">
    <location>
        <begin position="198"/>
        <end position="217"/>
    </location>
</feature>
<keyword evidence="5 8" id="KW-0812">Transmembrane</keyword>
<protein>
    <submittedName>
        <fullName evidence="9">Uncharacterized protein</fullName>
    </submittedName>
</protein>
<feature type="transmembrane region" description="Helical" evidence="8">
    <location>
        <begin position="286"/>
        <end position="305"/>
    </location>
</feature>
<evidence type="ECO:0000256" key="7">
    <source>
        <dbReference type="ARBA" id="ARBA00023136"/>
    </source>
</evidence>
<keyword evidence="7 8" id="KW-0472">Membrane</keyword>
<dbReference type="GO" id="GO:0055085">
    <property type="term" value="P:transmembrane transport"/>
    <property type="evidence" value="ECO:0007669"/>
    <property type="project" value="InterPro"/>
</dbReference>
<comment type="caution">
    <text evidence="9">The sequence shown here is derived from an EMBL/GenBank/DDBJ whole genome shotgun (WGS) entry which is preliminary data.</text>
</comment>
<accession>A0A0R1P106</accession>
<comment type="subcellular location">
    <subcellularLocation>
        <location evidence="1">Cell membrane</location>
        <topology evidence="1">Multi-pass membrane protein</topology>
    </subcellularLocation>
</comment>
<sequence>MLVTLVFALLPIVVTIGLGILAGKVGDFDSHDSQQLTRLVLRYALPMSIFAGILKTPRKVIIADIPLVVWILVGMIGAYFVFWLVMRASKVERPVAILRSMSLAAPSVPFIGSAVLPLLFAESVAAIDIGISSLLMNVILVPVVFWQMSLVKGENDSLGRRVLRTLKQPLVFSALLAFILALCGCQLPKLLVPTFTTLGQSAGGLAMFATGIILFSHELKLTKQIAVNVFCRNLLVPLVIWGLMLVFKVPTELVKVVVVTLAIPTAAIPTILAIRYRVNETEIAATQFYSTVFAIVTMAFFMLMVKF</sequence>
<feature type="transmembrane region" description="Helical" evidence="8">
    <location>
        <begin position="60"/>
        <end position="85"/>
    </location>
</feature>
<keyword evidence="10" id="KW-1185">Reference proteome</keyword>
<keyword evidence="4" id="KW-1003">Cell membrane</keyword>